<sequence length="494" mass="53957">MYGPWMTATRSSTNPKDIPDERHILISLVVTDLRPIKHPFEPYAHQFGCMYDTVRIRKAKGITSKAPESTPQQVEAAERAETPKKAVSPLWTTTTPKSTTTPKPSPTPKHAPAVKSAKTPAPVETPSRSSSGFSSYVSVNEQSTASDSAESFDMVDTPVEEMSKSEGNRDVTPADTRDFNSAGPHPSSFVESPATSGMSSATSGMSSACTTSANDLTSVVSRLSLADEPYPDPAYSISGHLAANKVEGAVGRAQHSPPRAQQSPPHAQRSPPRGAQTTPRRSEQTAPRRSEQTAPRRSEQTAPKKSDSAMSRKSEPVTPQRVTRATPQTSPIQDTTHAPRTPEAAKSHRKSKEHRRSSHTHNSPRTPELDTSPRTSPRHPEAHRTHATTPRSPEPLADLTTDQRNIILCIQKAYHKVGPHDQWIGVYHGDIGKADFKNDVVAQAASISNDIEILVEKGYITTTVDEDHFDCTDHSHGRYRRYTEILADLSLDDD</sequence>
<protein>
    <submittedName>
        <fullName evidence="2">Uncharacterized protein</fullName>
    </submittedName>
</protein>
<organism evidence="3">
    <name type="scientific">Schizophyllum commune (strain H4-8 / FGSC 9210)</name>
    <name type="common">Split gill fungus</name>
    <dbReference type="NCBI Taxonomy" id="578458"/>
    <lineage>
        <taxon>Eukaryota</taxon>
        <taxon>Fungi</taxon>
        <taxon>Dikarya</taxon>
        <taxon>Basidiomycota</taxon>
        <taxon>Agaricomycotina</taxon>
        <taxon>Agaricomycetes</taxon>
        <taxon>Agaricomycetidae</taxon>
        <taxon>Agaricales</taxon>
        <taxon>Schizophyllaceae</taxon>
        <taxon>Schizophyllum</taxon>
    </lineage>
</organism>
<reference evidence="2 3" key="1">
    <citation type="journal article" date="2010" name="Nat. Biotechnol.">
        <title>Genome sequence of the model mushroom Schizophyllum commune.</title>
        <authorList>
            <person name="Ohm R.A."/>
            <person name="de Jong J.F."/>
            <person name="Lugones L.G."/>
            <person name="Aerts A."/>
            <person name="Kothe E."/>
            <person name="Stajich J.E."/>
            <person name="de Vries R.P."/>
            <person name="Record E."/>
            <person name="Levasseur A."/>
            <person name="Baker S.E."/>
            <person name="Bartholomew K.A."/>
            <person name="Coutinho P.M."/>
            <person name="Erdmann S."/>
            <person name="Fowler T.J."/>
            <person name="Gathman A.C."/>
            <person name="Lombard V."/>
            <person name="Henrissat B."/>
            <person name="Knabe N."/>
            <person name="Kuees U."/>
            <person name="Lilly W.W."/>
            <person name="Lindquist E."/>
            <person name="Lucas S."/>
            <person name="Magnuson J.K."/>
            <person name="Piumi F."/>
            <person name="Raudaskoski M."/>
            <person name="Salamov A."/>
            <person name="Schmutz J."/>
            <person name="Schwarze F.W.M.R."/>
            <person name="vanKuyk P.A."/>
            <person name="Horton J.S."/>
            <person name="Grigoriev I.V."/>
            <person name="Woesten H.A.B."/>
        </authorList>
    </citation>
    <scope>NUCLEOTIDE SEQUENCE [LARGE SCALE GENOMIC DNA]</scope>
    <source>
        <strain evidence="3">H4-8 / FGSC 9210</strain>
    </source>
</reference>
<dbReference type="HOGENOM" id="CLU_552261_0_0_1"/>
<evidence type="ECO:0000313" key="3">
    <source>
        <dbReference type="Proteomes" id="UP000007431"/>
    </source>
</evidence>
<dbReference type="InParanoid" id="D8PLI3"/>
<dbReference type="EMBL" id="GL377302">
    <property type="protein sequence ID" value="EFJ03401.1"/>
    <property type="molecule type" value="Genomic_DNA"/>
</dbReference>
<keyword evidence="3" id="KW-1185">Reference proteome</keyword>
<dbReference type="Proteomes" id="UP000007431">
    <property type="component" value="Unassembled WGS sequence"/>
</dbReference>
<feature type="region of interest" description="Disordered" evidence="1">
    <location>
        <begin position="62"/>
        <end position="211"/>
    </location>
</feature>
<evidence type="ECO:0000256" key="1">
    <source>
        <dbReference type="SAM" id="MobiDB-lite"/>
    </source>
</evidence>
<dbReference type="AlphaFoldDB" id="D8PLI3"/>
<accession>D8PLI3</accession>
<feature type="region of interest" description="Disordered" evidence="1">
    <location>
        <begin position="246"/>
        <end position="397"/>
    </location>
</feature>
<dbReference type="KEGG" id="scm:SCHCO_01029157"/>
<dbReference type="GeneID" id="9588792"/>
<feature type="compositionally biased region" description="Polar residues" evidence="1">
    <location>
        <begin position="139"/>
        <end position="149"/>
    </location>
</feature>
<dbReference type="OMA" id="ESFTRAH"/>
<dbReference type="Gene3D" id="1.10.10.10">
    <property type="entry name" value="Winged helix-like DNA-binding domain superfamily/Winged helix DNA-binding domain"/>
    <property type="match status" value="1"/>
</dbReference>
<feature type="compositionally biased region" description="Low complexity" evidence="1">
    <location>
        <begin position="92"/>
        <end position="102"/>
    </location>
</feature>
<proteinExistence type="predicted"/>
<gene>
    <name evidence="2" type="ORF">SCHCODRAFT_231008</name>
</gene>
<feature type="compositionally biased region" description="Basic and acidic residues" evidence="1">
    <location>
        <begin position="280"/>
        <end position="315"/>
    </location>
</feature>
<feature type="compositionally biased region" description="Low complexity" evidence="1">
    <location>
        <begin position="127"/>
        <end position="138"/>
    </location>
</feature>
<feature type="compositionally biased region" description="Basic residues" evidence="1">
    <location>
        <begin position="347"/>
        <end position="359"/>
    </location>
</feature>
<dbReference type="VEuPathDB" id="FungiDB:SCHCODRAFT_01029157"/>
<feature type="compositionally biased region" description="Polar residues" evidence="1">
    <location>
        <begin position="320"/>
        <end position="338"/>
    </location>
</feature>
<evidence type="ECO:0000313" key="2">
    <source>
        <dbReference type="EMBL" id="EFJ03401.1"/>
    </source>
</evidence>
<dbReference type="InterPro" id="IPR036388">
    <property type="entry name" value="WH-like_DNA-bd_sf"/>
</dbReference>
<dbReference type="OrthoDB" id="25571at2759"/>
<dbReference type="RefSeq" id="XP_003038303.1">
    <property type="nucleotide sequence ID" value="XM_003038257.1"/>
</dbReference>
<name>D8PLI3_SCHCM</name>
<feature type="compositionally biased region" description="Low complexity" evidence="1">
    <location>
        <begin position="194"/>
        <end position="211"/>
    </location>
</feature>